<keyword evidence="1" id="KW-0472">Membrane</keyword>
<dbReference type="Proteomes" id="UP000553776">
    <property type="component" value="Unassembled WGS sequence"/>
</dbReference>
<feature type="transmembrane region" description="Helical" evidence="1">
    <location>
        <begin position="134"/>
        <end position="155"/>
    </location>
</feature>
<feature type="transmembrane region" description="Helical" evidence="1">
    <location>
        <begin position="161"/>
        <end position="180"/>
    </location>
</feature>
<accession>A0A841TS73</accession>
<dbReference type="EMBL" id="JACJVR010000022">
    <property type="protein sequence ID" value="MBB6691146.1"/>
    <property type="molecule type" value="Genomic_DNA"/>
</dbReference>
<comment type="caution">
    <text evidence="2">The sequence shown here is derived from an EMBL/GenBank/DDBJ whole genome shotgun (WGS) entry which is preliminary data.</text>
</comment>
<reference evidence="2 3" key="1">
    <citation type="submission" date="2020-08" db="EMBL/GenBank/DDBJ databases">
        <title>Cohnella phylogeny.</title>
        <authorList>
            <person name="Dunlap C."/>
        </authorList>
    </citation>
    <scope>NUCLEOTIDE SEQUENCE [LARGE SCALE GENOMIC DNA]</scope>
    <source>
        <strain evidence="2 3">DSM 25239</strain>
    </source>
</reference>
<keyword evidence="2" id="KW-0378">Hydrolase</keyword>
<dbReference type="RefSeq" id="WP_185135147.1">
    <property type="nucleotide sequence ID" value="NZ_BORM01000005.1"/>
</dbReference>
<dbReference type="InterPro" id="IPR007404">
    <property type="entry name" value="YdjM-like"/>
</dbReference>
<feature type="transmembrane region" description="Helical" evidence="1">
    <location>
        <begin position="71"/>
        <end position="88"/>
    </location>
</feature>
<evidence type="ECO:0000313" key="3">
    <source>
        <dbReference type="Proteomes" id="UP000553776"/>
    </source>
</evidence>
<keyword evidence="1" id="KW-0812">Transmembrane</keyword>
<evidence type="ECO:0000256" key="1">
    <source>
        <dbReference type="SAM" id="Phobius"/>
    </source>
</evidence>
<sequence length="324" mass="36491">MDTGSHLLFGATLAGAAHLSPIVHGDPALSGAVLCAALIGSHAPDFDAVFRLKGTDAYVKHHRGWSHSLPALLLWPLLIAPLTAWAFGEWPHAAIVFGWALLAVVLHVAFDLTNAYGVQCLLPVRRGWLHLDSLCLTDPFLLLLHGTAFIVWLAGGWSAPGTAFLAVWLATAGYALLRIAHHGLAVRLVKRRFPRAIAVHVLPDLLWHRWHYVVQTDEGFRMGRLVGRKLQPTAQLPREEADAHDCVRASRRVSHVQALLHFAKRAYVQWQEQPDGGYLVTWTDLRFWRERDWPFRAEVRLDRQLNVIDQKLGWHKKAWEPPYV</sequence>
<dbReference type="Pfam" id="PF04307">
    <property type="entry name" value="YdjM"/>
    <property type="match status" value="1"/>
</dbReference>
<feature type="transmembrane region" description="Helical" evidence="1">
    <location>
        <begin position="29"/>
        <end position="50"/>
    </location>
</feature>
<dbReference type="AlphaFoldDB" id="A0A841TS73"/>
<keyword evidence="3" id="KW-1185">Reference proteome</keyword>
<dbReference type="PANTHER" id="PTHR40031">
    <property type="entry name" value="HYPOTHETICAL MEMBRANE SPANNING PROTEIN"/>
    <property type="match status" value="1"/>
</dbReference>
<name>A0A841TS73_9BACL</name>
<keyword evidence="1" id="KW-1133">Transmembrane helix</keyword>
<dbReference type="GO" id="GO:0016787">
    <property type="term" value="F:hydrolase activity"/>
    <property type="evidence" value="ECO:0007669"/>
    <property type="project" value="UniProtKB-KW"/>
</dbReference>
<proteinExistence type="predicted"/>
<evidence type="ECO:0000313" key="2">
    <source>
        <dbReference type="EMBL" id="MBB6691146.1"/>
    </source>
</evidence>
<dbReference type="InterPro" id="IPR053170">
    <property type="entry name" value="Transcription_regulator"/>
</dbReference>
<gene>
    <name evidence="2" type="ORF">H7B90_06985</name>
</gene>
<protein>
    <submittedName>
        <fullName evidence="2">Metal-dependent hydrolase</fullName>
    </submittedName>
</protein>
<dbReference type="PANTHER" id="PTHR40031:SF1">
    <property type="entry name" value="MEMBRANE-BOUND METAL-DEPENDENT HYDROLASE"/>
    <property type="match status" value="1"/>
</dbReference>
<organism evidence="2 3">
    <name type="scientific">Cohnella xylanilytica</name>
    <dbReference type="NCBI Taxonomy" id="557555"/>
    <lineage>
        <taxon>Bacteria</taxon>
        <taxon>Bacillati</taxon>
        <taxon>Bacillota</taxon>
        <taxon>Bacilli</taxon>
        <taxon>Bacillales</taxon>
        <taxon>Paenibacillaceae</taxon>
        <taxon>Cohnella</taxon>
    </lineage>
</organism>
<feature type="transmembrane region" description="Helical" evidence="1">
    <location>
        <begin position="94"/>
        <end position="113"/>
    </location>
</feature>